<sequence length="218" mass="23618">MLTGSSLLWLSGFAAAVPAHGGSRHTYAATPKRSTDIAWSGITKDVENPKTVEARWTVPHCSRHKTDPDNRPEGIAAWIGIDEALLQAGTTCQGYTGKEEYFARIEFIPYPPDYLKLDVKPGDDIFARLTATSNFTGTVYIGNRTTGKNVTATAKGKMGIELCFKTVEWIAEEPGGTSGVWMENIKMTECNAVDAKGGKTNLAGGEIIDRVTEDGKMQ</sequence>
<feature type="signal peptide" evidence="2">
    <location>
        <begin position="1"/>
        <end position="16"/>
    </location>
</feature>
<keyword evidence="4" id="KW-1185">Reference proteome</keyword>
<evidence type="ECO:0000313" key="3">
    <source>
        <dbReference type="EMBL" id="CEJ90859.1"/>
    </source>
</evidence>
<feature type="chain" id="PRO_5001979415" description="Ecp2 effector protein domain-containing protein" evidence="2">
    <location>
        <begin position="17"/>
        <end position="218"/>
    </location>
</feature>
<dbReference type="InterPro" id="IPR013320">
    <property type="entry name" value="ConA-like_dom_sf"/>
</dbReference>
<reference evidence="3 4" key="1">
    <citation type="journal article" date="2015" name="Genome Announc.">
        <title>Draft Genome Sequence and Gene Annotation of the Entomopathogenic Fungus Verticillium hemipterigenum.</title>
        <authorList>
            <person name="Horn F."/>
            <person name="Habel A."/>
            <person name="Scharf D.H."/>
            <person name="Dworschak J."/>
            <person name="Brakhage A.A."/>
            <person name="Guthke R."/>
            <person name="Hertweck C."/>
            <person name="Linde J."/>
        </authorList>
    </citation>
    <scope>NUCLEOTIDE SEQUENCE [LARGE SCALE GENOMIC DNA]</scope>
</reference>
<accession>A0A0A1T7T0</accession>
<dbReference type="CDD" id="cd13426">
    <property type="entry name" value="Peptidase_G1"/>
    <property type="match status" value="1"/>
</dbReference>
<dbReference type="Pfam" id="PF01828">
    <property type="entry name" value="Peptidase_A4"/>
    <property type="match status" value="1"/>
</dbReference>
<feature type="active site" description="Proton acceptor" evidence="1">
    <location>
        <position position="172"/>
    </location>
</feature>
<evidence type="ECO:0000313" key="4">
    <source>
        <dbReference type="Proteomes" id="UP000039046"/>
    </source>
</evidence>
<dbReference type="Gene3D" id="2.60.120.700">
    <property type="entry name" value="Peptidase G1"/>
    <property type="match status" value="1"/>
</dbReference>
<dbReference type="EMBL" id="CDHN01000003">
    <property type="protein sequence ID" value="CEJ90859.1"/>
    <property type="molecule type" value="Genomic_DNA"/>
</dbReference>
<dbReference type="PANTHER" id="PTHR37536:SF1">
    <property type="entry name" value="ASPERGILLOPEPSIN, PUTAITVE (AFU_ORTHOLOGUE AFUA_7G01200)"/>
    <property type="match status" value="1"/>
</dbReference>
<dbReference type="STRING" id="1531966.A0A0A1T7T0"/>
<dbReference type="OrthoDB" id="2862635at2759"/>
<dbReference type="Proteomes" id="UP000039046">
    <property type="component" value="Unassembled WGS sequence"/>
</dbReference>
<evidence type="ECO:0000256" key="1">
    <source>
        <dbReference type="PIRSR" id="PIRSR600250-50"/>
    </source>
</evidence>
<dbReference type="SUPFAM" id="SSF49899">
    <property type="entry name" value="Concanavalin A-like lectins/glucanases"/>
    <property type="match status" value="1"/>
</dbReference>
<gene>
    <name evidence="3" type="ORF">VHEMI06613</name>
</gene>
<dbReference type="InterPro" id="IPR038656">
    <property type="entry name" value="Peptidase_G1_sf"/>
</dbReference>
<proteinExistence type="predicted"/>
<name>A0A0A1T7T0_9HYPO</name>
<dbReference type="GO" id="GO:0070007">
    <property type="term" value="F:glutamic-type endopeptidase activity"/>
    <property type="evidence" value="ECO:0007669"/>
    <property type="project" value="InterPro"/>
</dbReference>
<protein>
    <recommendedName>
        <fullName evidence="5">Ecp2 effector protein domain-containing protein</fullName>
    </recommendedName>
</protein>
<evidence type="ECO:0008006" key="5">
    <source>
        <dbReference type="Google" id="ProtNLM"/>
    </source>
</evidence>
<dbReference type="InterPro" id="IPR000250">
    <property type="entry name" value="Peptidase_G1"/>
</dbReference>
<dbReference type="GO" id="GO:0006508">
    <property type="term" value="P:proteolysis"/>
    <property type="evidence" value="ECO:0007669"/>
    <property type="project" value="InterPro"/>
</dbReference>
<evidence type="ECO:0000256" key="2">
    <source>
        <dbReference type="SAM" id="SignalP"/>
    </source>
</evidence>
<dbReference type="PANTHER" id="PTHR37536">
    <property type="entry name" value="PUTATIVE (AFU_ORTHOLOGUE AFUA_3G02970)-RELATED"/>
    <property type="match status" value="1"/>
</dbReference>
<organism evidence="3 4">
    <name type="scientific">[Torrubiella] hemipterigena</name>
    <dbReference type="NCBI Taxonomy" id="1531966"/>
    <lineage>
        <taxon>Eukaryota</taxon>
        <taxon>Fungi</taxon>
        <taxon>Dikarya</taxon>
        <taxon>Ascomycota</taxon>
        <taxon>Pezizomycotina</taxon>
        <taxon>Sordariomycetes</taxon>
        <taxon>Hypocreomycetidae</taxon>
        <taxon>Hypocreales</taxon>
        <taxon>Clavicipitaceae</taxon>
        <taxon>Clavicipitaceae incertae sedis</taxon>
        <taxon>'Torrubiella' clade</taxon>
    </lineage>
</organism>
<dbReference type="HOGENOM" id="CLU_066466_3_0_1"/>
<keyword evidence="2" id="KW-0732">Signal</keyword>
<dbReference type="AlphaFoldDB" id="A0A0A1T7T0"/>